<reference evidence="2" key="2">
    <citation type="submission" date="2012-04" db="EMBL/GenBank/DDBJ databases">
        <title>Complete genome sequence of Providencia stuartii clinical isolate MRSN 2154.</title>
        <authorList>
            <person name="Clifford R.J."/>
            <person name="Hang J."/>
            <person name="Riley M.C."/>
            <person name="Onmus-Leone F."/>
            <person name="Kuschner R.A."/>
            <person name="Lesho E.P."/>
            <person name="Waterman P.E."/>
        </authorList>
    </citation>
    <scope>NUCLEOTIDE SEQUENCE [LARGE SCALE GENOMIC DNA]</scope>
    <source>
        <strain evidence="2">MRSN 2154</strain>
    </source>
</reference>
<evidence type="ECO:0000313" key="2">
    <source>
        <dbReference type="Proteomes" id="UP000005012"/>
    </source>
</evidence>
<accession>A0A140NNL7</accession>
<evidence type="ECO:0000313" key="1">
    <source>
        <dbReference type="EMBL" id="AFH94715.1"/>
    </source>
</evidence>
<dbReference type="EMBL" id="CP003488">
    <property type="protein sequence ID" value="AFH94715.1"/>
    <property type="molecule type" value="Genomic_DNA"/>
</dbReference>
<sequence>MKIISLIILFLGLLNFHQAIAKNTSSGLRFPNERLVFHQESRGLSFLLKIMMKMRILFKLILPFLMSRQG</sequence>
<gene>
    <name evidence="1" type="ordered locus">S70_14420</name>
</gene>
<reference evidence="1 2" key="1">
    <citation type="journal article" date="2012" name="J. Bacteriol.">
        <title>Complete Genome Sequence of Providencia stuartii Clinical Isolate MRSN 2154.</title>
        <authorList>
            <person name="Clifford R.J."/>
            <person name="Hang J."/>
            <person name="Riley M.C."/>
            <person name="Onmus-Leone F."/>
            <person name="Kuschner R.A."/>
            <person name="Lesho E.P."/>
            <person name="Waterman P.E."/>
        </authorList>
    </citation>
    <scope>NUCLEOTIDE SEQUENCE [LARGE SCALE GENOMIC DNA]</scope>
    <source>
        <strain evidence="1 2">MRSN 2154</strain>
    </source>
</reference>
<dbReference type="HOGENOM" id="CLU_2754703_0_0_6"/>
<dbReference type="AlphaFoldDB" id="A0A140NNL7"/>
<protein>
    <submittedName>
        <fullName evidence="1">Uncharacterized protein</fullName>
    </submittedName>
</protein>
<name>A0A140NNL7_PROSM</name>
<dbReference type="Proteomes" id="UP000005012">
    <property type="component" value="Chromosome"/>
</dbReference>
<organism evidence="1 2">
    <name type="scientific">Providencia stuartii (strain MRSN 2154)</name>
    <dbReference type="NCBI Taxonomy" id="1157951"/>
    <lineage>
        <taxon>Bacteria</taxon>
        <taxon>Pseudomonadati</taxon>
        <taxon>Pseudomonadota</taxon>
        <taxon>Gammaproteobacteria</taxon>
        <taxon>Enterobacterales</taxon>
        <taxon>Morganellaceae</taxon>
        <taxon>Providencia</taxon>
    </lineage>
</organism>
<dbReference type="KEGG" id="psi:S70_14420"/>
<proteinExistence type="predicted"/>